<feature type="domain" description="SpoVT-AbrB" evidence="1">
    <location>
        <begin position="8"/>
        <end position="54"/>
    </location>
</feature>
<dbReference type="SMART" id="SM00966">
    <property type="entry name" value="SpoVT_AbrB"/>
    <property type="match status" value="1"/>
</dbReference>
<dbReference type="OrthoDB" id="40991at2157"/>
<evidence type="ECO:0000313" key="3">
    <source>
        <dbReference type="Proteomes" id="UP000002408"/>
    </source>
</evidence>
<protein>
    <submittedName>
        <fullName evidence="2">Phosphate uptake regulator, PhoU</fullName>
    </submittedName>
</protein>
<dbReference type="Pfam" id="PF01895">
    <property type="entry name" value="PhoU"/>
    <property type="match status" value="1"/>
</dbReference>
<dbReference type="GO" id="GO:0045936">
    <property type="term" value="P:negative regulation of phosphate metabolic process"/>
    <property type="evidence" value="ECO:0007669"/>
    <property type="project" value="InterPro"/>
</dbReference>
<evidence type="ECO:0000313" key="2">
    <source>
        <dbReference type="EMBL" id="ABS56914.1"/>
    </source>
</evidence>
<dbReference type="PANTHER" id="PTHR42930:SF2">
    <property type="entry name" value="PHOU DOMAIN-CONTAINING PROTEIN"/>
    <property type="match status" value="1"/>
</dbReference>
<dbReference type="Pfam" id="PF04014">
    <property type="entry name" value="MazE_antitoxin"/>
    <property type="match status" value="1"/>
</dbReference>
<organism evidence="2 3">
    <name type="scientific">Methanoregula boonei (strain DSM 21154 / JCM 14090 / 6A8)</name>
    <dbReference type="NCBI Taxonomy" id="456442"/>
    <lineage>
        <taxon>Archaea</taxon>
        <taxon>Methanobacteriati</taxon>
        <taxon>Methanobacteriota</taxon>
        <taxon>Stenosarchaea group</taxon>
        <taxon>Methanomicrobia</taxon>
        <taxon>Methanomicrobiales</taxon>
        <taxon>Methanoregulaceae</taxon>
        <taxon>Methanoregula</taxon>
    </lineage>
</organism>
<dbReference type="AlphaFoldDB" id="A7IB03"/>
<dbReference type="InterPro" id="IPR007159">
    <property type="entry name" value="SpoVT-AbrB_dom"/>
</dbReference>
<dbReference type="InterPro" id="IPR038078">
    <property type="entry name" value="PhoU-like_sf"/>
</dbReference>
<dbReference type="InterPro" id="IPR028366">
    <property type="entry name" value="PhoU"/>
</dbReference>
<dbReference type="RefSeq" id="WP_012107976.1">
    <property type="nucleotide sequence ID" value="NC_009712.1"/>
</dbReference>
<dbReference type="STRING" id="456442.Mboo_2400"/>
<sequence>MEIRRVQMTGGSSFVVTLPKDWVQEMRIKKNDPVGLIAQPDGTLLVTKKTTDEPIQRVKEIDIGHITDPSFLFRILIGTYITGFTAIRISSKQRFPPFVRTVVRDFTQMTIGQEVVEETDTLITIKDLLNPAEMPFDNTIKRMFVIVRNMHEDAITALETHNHTLASDVINRDMDSDRLNWLIARQTNMIMQNPSLSRKMEVPVGMAMYYHLIGKIIERIGDHAVRIAENAQPVLDADLDPKVVAALKKASILSMQIFDKSIISFFNADIREAHKTIESVSALEHVCGDISNMAFKQDTIAAISVGYISESIRRAGEYSADISENVINYIVEEDQSLRRKSSGK</sequence>
<name>A7IB03_METB6</name>
<dbReference type="Gene3D" id="1.20.58.220">
    <property type="entry name" value="Phosphate transport system protein phou homolog 2, domain 2"/>
    <property type="match status" value="1"/>
</dbReference>
<dbReference type="EMBL" id="CP000780">
    <property type="protein sequence ID" value="ABS56914.1"/>
    <property type="molecule type" value="Genomic_DNA"/>
</dbReference>
<reference evidence="3" key="1">
    <citation type="journal article" date="2015" name="Microbiology">
        <title>Genome of Methanoregula boonei 6A8 reveals adaptations to oligotrophic peatland environments.</title>
        <authorList>
            <person name="Braeuer S."/>
            <person name="Cadillo-Quiroz H."/>
            <person name="Kyrpides N."/>
            <person name="Woyke T."/>
            <person name="Goodwin L."/>
            <person name="Detter C."/>
            <person name="Podell S."/>
            <person name="Yavitt J.B."/>
            <person name="Zinder S.H."/>
        </authorList>
    </citation>
    <scope>NUCLEOTIDE SEQUENCE [LARGE SCALE GENOMIC DNA]</scope>
    <source>
        <strain evidence="3">DSM 21154 / JCM 14090 / 6A8</strain>
    </source>
</reference>
<evidence type="ECO:0000259" key="1">
    <source>
        <dbReference type="SMART" id="SM00966"/>
    </source>
</evidence>
<dbReference type="InterPro" id="IPR026022">
    <property type="entry name" value="PhoU_dom"/>
</dbReference>
<keyword evidence="3" id="KW-1185">Reference proteome</keyword>
<dbReference type="eggNOG" id="arCOG00318">
    <property type="taxonomic scope" value="Archaea"/>
</dbReference>
<dbReference type="GeneID" id="5411621"/>
<dbReference type="SUPFAM" id="SSF109755">
    <property type="entry name" value="PhoU-like"/>
    <property type="match status" value="1"/>
</dbReference>
<accession>A7IB03</accession>
<dbReference type="KEGG" id="mbn:Mboo_2400"/>
<dbReference type="HOGENOM" id="CLU_069302_0_0_2"/>
<dbReference type="PANTHER" id="PTHR42930">
    <property type="entry name" value="PHOSPHATE-SPECIFIC TRANSPORT SYSTEM ACCESSORY PROTEIN PHOU"/>
    <property type="match status" value="1"/>
</dbReference>
<dbReference type="GO" id="GO:0030643">
    <property type="term" value="P:intracellular phosphate ion homeostasis"/>
    <property type="evidence" value="ECO:0007669"/>
    <property type="project" value="InterPro"/>
</dbReference>
<dbReference type="GO" id="GO:0003677">
    <property type="term" value="F:DNA binding"/>
    <property type="evidence" value="ECO:0007669"/>
    <property type="project" value="InterPro"/>
</dbReference>
<gene>
    <name evidence="2" type="ordered locus">Mboo_2400</name>
</gene>
<dbReference type="Proteomes" id="UP000002408">
    <property type="component" value="Chromosome"/>
</dbReference>
<proteinExistence type="predicted"/>